<feature type="non-terminal residue" evidence="1">
    <location>
        <position position="1"/>
    </location>
</feature>
<reference evidence="1" key="1">
    <citation type="submission" date="2018-05" db="EMBL/GenBank/DDBJ databases">
        <authorList>
            <person name="Lanie J.A."/>
            <person name="Ng W.-L."/>
            <person name="Kazmierczak K.M."/>
            <person name="Andrzejewski T.M."/>
            <person name="Davidsen T.M."/>
            <person name="Wayne K.J."/>
            <person name="Tettelin H."/>
            <person name="Glass J.I."/>
            <person name="Rusch D."/>
            <person name="Podicherti R."/>
            <person name="Tsui H.-C.T."/>
            <person name="Winkler M.E."/>
        </authorList>
    </citation>
    <scope>NUCLEOTIDE SEQUENCE</scope>
</reference>
<name>A0A381XPK8_9ZZZZ</name>
<dbReference type="EMBL" id="UINC01015929">
    <property type="protein sequence ID" value="SVA66714.1"/>
    <property type="molecule type" value="Genomic_DNA"/>
</dbReference>
<feature type="non-terminal residue" evidence="1">
    <location>
        <position position="27"/>
    </location>
</feature>
<organism evidence="1">
    <name type="scientific">marine metagenome</name>
    <dbReference type="NCBI Taxonomy" id="408172"/>
    <lineage>
        <taxon>unclassified sequences</taxon>
        <taxon>metagenomes</taxon>
        <taxon>ecological metagenomes</taxon>
    </lineage>
</organism>
<dbReference type="AlphaFoldDB" id="A0A381XPK8"/>
<protein>
    <submittedName>
        <fullName evidence="1">Uncharacterized protein</fullName>
    </submittedName>
</protein>
<accession>A0A381XPK8</accession>
<sequence>VEIKWRLYNVIPVRLERTANGLKGHCS</sequence>
<gene>
    <name evidence="1" type="ORF">METZ01_LOCUS119568</name>
</gene>
<proteinExistence type="predicted"/>
<evidence type="ECO:0000313" key="1">
    <source>
        <dbReference type="EMBL" id="SVA66714.1"/>
    </source>
</evidence>